<keyword evidence="3" id="KW-1185">Reference proteome</keyword>
<name>A0A559IH38_9BACL</name>
<dbReference type="EMBL" id="VNJK01000005">
    <property type="protein sequence ID" value="TVX86743.1"/>
    <property type="molecule type" value="Genomic_DNA"/>
</dbReference>
<dbReference type="Proteomes" id="UP000318102">
    <property type="component" value="Unassembled WGS sequence"/>
</dbReference>
<accession>A0A559IH38</accession>
<comment type="caution">
    <text evidence="2">The sequence shown here is derived from an EMBL/GenBank/DDBJ whole genome shotgun (WGS) entry which is preliminary data.</text>
</comment>
<sequence length="166" mass="19262">MEHHFTVEPMTEKNADDICSWQYEPPFDIYRFLPWSEMKLQGIEFGDPDLRTSQYTSVRFGKELAGFAQFFPLVNVTRIGLGMRPQWCGNGYGVDFVKAIVMEALLRAPENEIDLEVLTWNKRAIHVYLRAGFQITDEYERPTPTGVASFYCMVYEPSQSKQPDLF</sequence>
<evidence type="ECO:0000313" key="2">
    <source>
        <dbReference type="EMBL" id="TVX86743.1"/>
    </source>
</evidence>
<evidence type="ECO:0000313" key="3">
    <source>
        <dbReference type="Proteomes" id="UP000318102"/>
    </source>
</evidence>
<reference evidence="2 3" key="1">
    <citation type="submission" date="2019-07" db="EMBL/GenBank/DDBJ databases">
        <authorList>
            <person name="Kim J."/>
        </authorList>
    </citation>
    <scope>NUCLEOTIDE SEQUENCE [LARGE SCALE GENOMIC DNA]</scope>
    <source>
        <strain evidence="2 3">N4</strain>
    </source>
</reference>
<dbReference type="Pfam" id="PF00583">
    <property type="entry name" value="Acetyltransf_1"/>
    <property type="match status" value="1"/>
</dbReference>
<dbReference type="RefSeq" id="WP_144994293.1">
    <property type="nucleotide sequence ID" value="NZ_VNJK01000005.1"/>
</dbReference>
<dbReference type="OrthoDB" id="423921at2"/>
<dbReference type="Gene3D" id="3.40.630.30">
    <property type="match status" value="1"/>
</dbReference>
<dbReference type="GO" id="GO:0016747">
    <property type="term" value="F:acyltransferase activity, transferring groups other than amino-acyl groups"/>
    <property type="evidence" value="ECO:0007669"/>
    <property type="project" value="InterPro"/>
</dbReference>
<gene>
    <name evidence="2" type="ORF">FPZ44_22735</name>
</gene>
<dbReference type="InterPro" id="IPR016181">
    <property type="entry name" value="Acyl_CoA_acyltransferase"/>
</dbReference>
<dbReference type="SUPFAM" id="SSF55729">
    <property type="entry name" value="Acyl-CoA N-acyltransferases (Nat)"/>
    <property type="match status" value="1"/>
</dbReference>
<evidence type="ECO:0000259" key="1">
    <source>
        <dbReference type="PROSITE" id="PS51186"/>
    </source>
</evidence>
<protein>
    <submittedName>
        <fullName evidence="2">GNAT family N-acetyltransferase</fullName>
    </submittedName>
</protein>
<dbReference type="InterPro" id="IPR000182">
    <property type="entry name" value="GNAT_dom"/>
</dbReference>
<dbReference type="AlphaFoldDB" id="A0A559IH38"/>
<dbReference type="PROSITE" id="PS51186">
    <property type="entry name" value="GNAT"/>
    <property type="match status" value="1"/>
</dbReference>
<feature type="domain" description="N-acetyltransferase" evidence="1">
    <location>
        <begin position="5"/>
        <end position="158"/>
    </location>
</feature>
<organism evidence="2 3">
    <name type="scientific">Paenibacillus agilis</name>
    <dbReference type="NCBI Taxonomy" id="3020863"/>
    <lineage>
        <taxon>Bacteria</taxon>
        <taxon>Bacillati</taxon>
        <taxon>Bacillota</taxon>
        <taxon>Bacilli</taxon>
        <taxon>Bacillales</taxon>
        <taxon>Paenibacillaceae</taxon>
        <taxon>Paenibacillus</taxon>
    </lineage>
</organism>
<proteinExistence type="predicted"/>